<dbReference type="PANTHER" id="PTHR38686">
    <property type="entry name" value="APOLIPOPROTEIN N-ACYLTRANSFERASE"/>
    <property type="match status" value="1"/>
</dbReference>
<evidence type="ECO:0000259" key="10">
    <source>
        <dbReference type="PROSITE" id="PS50263"/>
    </source>
</evidence>
<keyword evidence="4 9" id="KW-0808">Transferase</keyword>
<organism evidence="11 12">
    <name type="scientific">Candidatus Nitrotoga arctica</name>
    <dbReference type="NCBI Taxonomy" id="453162"/>
    <lineage>
        <taxon>Bacteria</taxon>
        <taxon>Pseudomonadati</taxon>
        <taxon>Pseudomonadota</taxon>
        <taxon>Betaproteobacteria</taxon>
        <taxon>Nitrosomonadales</taxon>
        <taxon>Gallionellaceae</taxon>
        <taxon>Candidatus Nitrotoga</taxon>
    </lineage>
</organism>
<evidence type="ECO:0000256" key="8">
    <source>
        <dbReference type="ARBA" id="ARBA00023315"/>
    </source>
</evidence>
<dbReference type="Pfam" id="PF20154">
    <property type="entry name" value="LNT_N"/>
    <property type="match status" value="1"/>
</dbReference>
<sequence length="512" mass="57348">MKFISTYRFIIAFCLGLLTVLGFAPFSLFPLVIFTLAALFWLWQQANGKRVAAWLGFFFGFGLFSAGIGWLYIAQHDYGDMPFLLALSTTALFAAFLALFPALIGYTQARLLAPSWARLILVMPALWVLLEWIRGLLFTGFPWLTLAYSQVSASPLVGYAPIFGVYGVSLAVTISAGLLALLWQMRWNAQGKAALAALLLLWASATALRTIDWTQPEGEPFKVALLQGNIPQDLKFHEEKLIDTLETYRRLVLQTDARLIILPETALPLLRHNLPENYMDILRKHARQNGGDILIGAFESDNELHYNSVFTLGTANSQNYRKNHLVPFGEFIPLRPALGWIVNEVLNIPMSDLARGGERQQVLRIAGQRVAVQICYEDVFGEEIIRYLPEASLLVNVSNDAWYGKSHAAMQHNQIAQMRALETGRMMLRATNTGVTSIIRRDGSIQQMLPQHEEGILVGQVQGYTGSTPYVRWGNAAVLIILIMMLVLAKLVQRRSPFHPPSAHSPRVRKSR</sequence>
<keyword evidence="12" id="KW-1185">Reference proteome</keyword>
<gene>
    <name evidence="9 11" type="primary">lnt</name>
    <name evidence="11" type="ORF">NTG6680_2517</name>
</gene>
<evidence type="ECO:0000256" key="3">
    <source>
        <dbReference type="ARBA" id="ARBA00022475"/>
    </source>
</evidence>
<dbReference type="PANTHER" id="PTHR38686:SF1">
    <property type="entry name" value="APOLIPOPROTEIN N-ACYLTRANSFERASE"/>
    <property type="match status" value="1"/>
</dbReference>
<accession>A0ABN8ASU0</accession>
<comment type="similarity">
    <text evidence="2 9">Belongs to the CN hydrolase family. Apolipoprotein N-acyltransferase subfamily.</text>
</comment>
<evidence type="ECO:0000313" key="11">
    <source>
        <dbReference type="EMBL" id="CAG9933766.1"/>
    </source>
</evidence>
<evidence type="ECO:0000256" key="6">
    <source>
        <dbReference type="ARBA" id="ARBA00022989"/>
    </source>
</evidence>
<comment type="subcellular location">
    <subcellularLocation>
        <location evidence="1 9">Cell membrane</location>
        <topology evidence="1 9">Multi-pass membrane protein</topology>
    </subcellularLocation>
</comment>
<name>A0ABN8ASU0_9PROT</name>
<dbReference type="EMBL" id="OU912926">
    <property type="protein sequence ID" value="CAG9933766.1"/>
    <property type="molecule type" value="Genomic_DNA"/>
</dbReference>
<comment type="pathway">
    <text evidence="9">Protein modification; lipoprotein biosynthesis (N-acyl transfer).</text>
</comment>
<evidence type="ECO:0000256" key="7">
    <source>
        <dbReference type="ARBA" id="ARBA00023136"/>
    </source>
</evidence>
<feature type="transmembrane region" description="Helical" evidence="9">
    <location>
        <begin position="6"/>
        <end position="39"/>
    </location>
</feature>
<dbReference type="Proteomes" id="UP000839052">
    <property type="component" value="Chromosome"/>
</dbReference>
<dbReference type="RefSeq" id="WP_420887736.1">
    <property type="nucleotide sequence ID" value="NZ_OU912926.1"/>
</dbReference>
<evidence type="ECO:0000256" key="9">
    <source>
        <dbReference type="HAMAP-Rule" id="MF_01148"/>
    </source>
</evidence>
<dbReference type="InterPro" id="IPR003010">
    <property type="entry name" value="C-N_Hydrolase"/>
</dbReference>
<dbReference type="PROSITE" id="PS50263">
    <property type="entry name" value="CN_HYDROLASE"/>
    <property type="match status" value="1"/>
</dbReference>
<keyword evidence="5 9" id="KW-0812">Transmembrane</keyword>
<evidence type="ECO:0000256" key="1">
    <source>
        <dbReference type="ARBA" id="ARBA00004651"/>
    </source>
</evidence>
<proteinExistence type="inferred from homology"/>
<feature type="transmembrane region" description="Helical" evidence="9">
    <location>
        <begin position="119"/>
        <end position="144"/>
    </location>
</feature>
<dbReference type="NCBIfam" id="TIGR00546">
    <property type="entry name" value="lnt"/>
    <property type="match status" value="1"/>
</dbReference>
<comment type="catalytic activity">
    <reaction evidence="9">
        <text>N-terminal S-1,2-diacyl-sn-glyceryl-L-cysteinyl-[lipoprotein] + a glycerophospholipid = N-acyl-S-1,2-diacyl-sn-glyceryl-L-cysteinyl-[lipoprotein] + a 2-acyl-sn-glycero-3-phospholipid + H(+)</text>
        <dbReference type="Rhea" id="RHEA:48228"/>
        <dbReference type="Rhea" id="RHEA-COMP:14681"/>
        <dbReference type="Rhea" id="RHEA-COMP:14684"/>
        <dbReference type="ChEBI" id="CHEBI:15378"/>
        <dbReference type="ChEBI" id="CHEBI:136912"/>
        <dbReference type="ChEBI" id="CHEBI:140656"/>
        <dbReference type="ChEBI" id="CHEBI:140657"/>
        <dbReference type="ChEBI" id="CHEBI:140660"/>
        <dbReference type="EC" id="2.3.1.269"/>
    </reaction>
</comment>
<dbReference type="SUPFAM" id="SSF56317">
    <property type="entry name" value="Carbon-nitrogen hydrolase"/>
    <property type="match status" value="1"/>
</dbReference>
<dbReference type="EC" id="2.3.1.269" evidence="9"/>
<dbReference type="Pfam" id="PF00795">
    <property type="entry name" value="CN_hydrolase"/>
    <property type="match status" value="1"/>
</dbReference>
<dbReference type="GO" id="GO:0016746">
    <property type="term" value="F:acyltransferase activity"/>
    <property type="evidence" value="ECO:0007669"/>
    <property type="project" value="UniProtKB-KW"/>
</dbReference>
<dbReference type="InterPro" id="IPR036526">
    <property type="entry name" value="C-N_Hydrolase_sf"/>
</dbReference>
<keyword evidence="7 9" id="KW-0472">Membrane</keyword>
<reference evidence="11 12" key="1">
    <citation type="submission" date="2021-10" db="EMBL/GenBank/DDBJ databases">
        <authorList>
            <person name="Koch H."/>
        </authorList>
    </citation>
    <scope>NUCLEOTIDE SEQUENCE [LARGE SCALE GENOMIC DNA]</scope>
    <source>
        <strain evidence="11">6680</strain>
    </source>
</reference>
<dbReference type="Gene3D" id="3.60.110.10">
    <property type="entry name" value="Carbon-nitrogen hydrolase"/>
    <property type="match status" value="1"/>
</dbReference>
<keyword evidence="8 9" id="KW-0012">Acyltransferase</keyword>
<feature type="domain" description="CN hydrolase" evidence="10">
    <location>
        <begin position="226"/>
        <end position="463"/>
    </location>
</feature>
<evidence type="ECO:0000256" key="2">
    <source>
        <dbReference type="ARBA" id="ARBA00010065"/>
    </source>
</evidence>
<dbReference type="InterPro" id="IPR004563">
    <property type="entry name" value="Apolipo_AcylTrfase"/>
</dbReference>
<feature type="transmembrane region" description="Helical" evidence="9">
    <location>
        <begin position="156"/>
        <end position="181"/>
    </location>
</feature>
<dbReference type="HAMAP" id="MF_01148">
    <property type="entry name" value="Lnt"/>
    <property type="match status" value="1"/>
</dbReference>
<comment type="function">
    <text evidence="9">Catalyzes the phospholipid dependent N-acylation of the N-terminal cysteine of apolipoprotein, the last step in lipoprotein maturation.</text>
</comment>
<feature type="transmembrane region" description="Helical" evidence="9">
    <location>
        <begin position="85"/>
        <end position="107"/>
    </location>
</feature>
<evidence type="ECO:0000313" key="12">
    <source>
        <dbReference type="Proteomes" id="UP000839052"/>
    </source>
</evidence>
<keyword evidence="3 9" id="KW-1003">Cell membrane</keyword>
<evidence type="ECO:0000256" key="4">
    <source>
        <dbReference type="ARBA" id="ARBA00022679"/>
    </source>
</evidence>
<evidence type="ECO:0000256" key="5">
    <source>
        <dbReference type="ARBA" id="ARBA00022692"/>
    </source>
</evidence>
<dbReference type="CDD" id="cd07571">
    <property type="entry name" value="ALP_N-acyl_transferase"/>
    <property type="match status" value="1"/>
</dbReference>
<dbReference type="InterPro" id="IPR045378">
    <property type="entry name" value="LNT_N"/>
</dbReference>
<protein>
    <recommendedName>
        <fullName evidence="9">Apolipoprotein N-acyltransferase</fullName>
        <shortName evidence="9">ALP N-acyltransferase</shortName>
        <ecNumber evidence="9">2.3.1.269</ecNumber>
    </recommendedName>
</protein>
<keyword evidence="6 9" id="KW-1133">Transmembrane helix</keyword>
<feature type="transmembrane region" description="Helical" evidence="9">
    <location>
        <begin position="51"/>
        <end position="73"/>
    </location>
</feature>
<feature type="transmembrane region" description="Helical" evidence="9">
    <location>
        <begin position="470"/>
        <end position="489"/>
    </location>
</feature>